<dbReference type="EMBL" id="CP061800">
    <property type="protein sequence ID" value="QTA88870.1"/>
    <property type="molecule type" value="Genomic_DNA"/>
</dbReference>
<dbReference type="Proteomes" id="UP000663722">
    <property type="component" value="Chromosome"/>
</dbReference>
<accession>A0A975BPU8</accession>
<sequence>MKIQDYSFNKIFFFLSEIIKQLSFLLCSPFLFRISQTVPGVLKIYIYYNIKMLNSI</sequence>
<dbReference type="KEGG" id="dmm:dnm_049170"/>
<reference evidence="1" key="1">
    <citation type="journal article" date="2021" name="Microb. Physiol.">
        <title>Proteogenomic Insights into the Physiology of Marine, Sulfate-Reducing, Filamentous Desulfonema limicola and Desulfonema magnum.</title>
        <authorList>
            <person name="Schnaars V."/>
            <person name="Wohlbrand L."/>
            <person name="Scheve S."/>
            <person name="Hinrichs C."/>
            <person name="Reinhardt R."/>
            <person name="Rabus R."/>
        </authorList>
    </citation>
    <scope>NUCLEOTIDE SEQUENCE</scope>
    <source>
        <strain evidence="1">4be13</strain>
    </source>
</reference>
<protein>
    <submittedName>
        <fullName evidence="1">Uncharacterized protein</fullName>
    </submittedName>
</protein>
<keyword evidence="2" id="KW-1185">Reference proteome</keyword>
<proteinExistence type="predicted"/>
<evidence type="ECO:0000313" key="2">
    <source>
        <dbReference type="Proteomes" id="UP000663722"/>
    </source>
</evidence>
<organism evidence="1 2">
    <name type="scientific">Desulfonema magnum</name>
    <dbReference type="NCBI Taxonomy" id="45655"/>
    <lineage>
        <taxon>Bacteria</taxon>
        <taxon>Pseudomonadati</taxon>
        <taxon>Thermodesulfobacteriota</taxon>
        <taxon>Desulfobacteria</taxon>
        <taxon>Desulfobacterales</taxon>
        <taxon>Desulfococcaceae</taxon>
        <taxon>Desulfonema</taxon>
    </lineage>
</organism>
<dbReference type="AlphaFoldDB" id="A0A975BPU8"/>
<gene>
    <name evidence="1" type="ORF">dnm_049170</name>
</gene>
<name>A0A975BPU8_9BACT</name>
<evidence type="ECO:0000313" key="1">
    <source>
        <dbReference type="EMBL" id="QTA88870.1"/>
    </source>
</evidence>